<dbReference type="InterPro" id="IPR052354">
    <property type="entry name" value="Cell_Wall_Dynamics_Protein"/>
</dbReference>
<reference evidence="2" key="2">
    <citation type="journal article" date="2006" name="J. Gen. Plant Pathol.">
        <title>Sequence analysis of the genome of OP2, a lytic bacteriophage of Xanthomonas oryzae pv. oryzae..</title>
        <authorList>
            <person name="Inoue Y."/>
            <person name="Matsuura T."/>
            <person name="Ohara T."/>
            <person name="Azegami K."/>
        </authorList>
    </citation>
    <scope>NUCLEOTIDE SEQUENCE [LARGE SCALE GENOMIC DNA]</scope>
</reference>
<dbReference type="PANTHER" id="PTHR34408">
    <property type="entry name" value="FAMILY PROTEIN, PUTATIVE-RELATED"/>
    <property type="match status" value="1"/>
</dbReference>
<dbReference type="KEGG" id="vg:5142561"/>
<proteinExistence type="predicted"/>
<dbReference type="InterPro" id="IPR023346">
    <property type="entry name" value="Lysozyme-like_dom_sf"/>
</dbReference>
<evidence type="ECO:0000313" key="2">
    <source>
        <dbReference type="Proteomes" id="UP000001238"/>
    </source>
</evidence>
<sequence>MGSPEMSTETVAAGLGFSAEIALLLEAGCVRYGLTSPLEKSHFLAQVAHESGSGKWLEELASGKAYEGRKDLGNTQPGDGVRFKGRGLIQVTGRSNYARYSAWKYGDTRVVATPGMLAQLPDAVDAAFWYWTVARPQLKPLALADDVVGVTKAINGGTNGLDDRRAKLAQAKRLFGLSV</sequence>
<dbReference type="EMBL" id="AP008986">
    <property type="protein sequence ID" value="BAE72789.1"/>
    <property type="molecule type" value="Genomic_DNA"/>
</dbReference>
<dbReference type="RefSeq" id="YP_453642.1">
    <property type="nucleotide sequence ID" value="NC_007710.1"/>
</dbReference>
<evidence type="ECO:0000313" key="1">
    <source>
        <dbReference type="EMBL" id="BAE72789.1"/>
    </source>
</evidence>
<dbReference type="SUPFAM" id="SSF53955">
    <property type="entry name" value="Lysozyme-like"/>
    <property type="match status" value="1"/>
</dbReference>
<dbReference type="GeneID" id="5142561"/>
<reference evidence="1 2" key="1">
    <citation type="journal article" date="2006" name="J. Gen. Plant Pathol.">
        <title>Sequence analysis of the genome of OP2, a lytic bacteriophage of Xanthomonas oryzae pv. oryzae.</title>
        <authorList>
            <person name="Inoue Y."/>
            <person name="Matsuura T."/>
            <person name="Ohara T."/>
            <person name="Azegami K."/>
        </authorList>
    </citation>
    <scope>NUCLEOTIDE SEQUENCE [LARGE SCALE GENOMIC DNA]</scope>
</reference>
<organism evidence="1 2">
    <name type="scientific">Xanthomonas phage OP2</name>
    <dbReference type="NCBI Taxonomy" id="331627"/>
    <lineage>
        <taxon>Viruses</taxon>
        <taxon>Duplodnaviria</taxon>
        <taxon>Heunggongvirae</taxon>
        <taxon>Uroviricota</taxon>
        <taxon>Caudoviricetes</taxon>
        <taxon>Kantovirinae</taxon>
        <taxon>Tsukubavirus</taxon>
        <taxon>Tsukubavirus OP2</taxon>
    </lineage>
</organism>
<name>Q2NPA7_9CAUD</name>
<dbReference type="OrthoDB" id="2438at10239"/>
<accession>Q2NPA7</accession>
<dbReference type="CAZy" id="GH19">
    <property type="family name" value="Glycoside Hydrolase Family 19"/>
</dbReference>
<dbReference type="Gene3D" id="1.10.530.10">
    <property type="match status" value="1"/>
</dbReference>
<protein>
    <submittedName>
        <fullName evidence="1">Lytic enzyme</fullName>
    </submittedName>
</protein>
<keyword evidence="2" id="KW-1185">Reference proteome</keyword>
<dbReference type="Proteomes" id="UP000001238">
    <property type="component" value="Segment"/>
</dbReference>